<organism evidence="5 6">
    <name type="scientific">Mycolicibacterium insubricum</name>
    <dbReference type="NCBI Taxonomy" id="444597"/>
    <lineage>
        <taxon>Bacteria</taxon>
        <taxon>Bacillati</taxon>
        <taxon>Actinomycetota</taxon>
        <taxon>Actinomycetes</taxon>
        <taxon>Mycobacteriales</taxon>
        <taxon>Mycobacteriaceae</taxon>
        <taxon>Mycolicibacterium</taxon>
    </lineage>
</organism>
<dbReference type="PRINTS" id="PR00081">
    <property type="entry name" value="GDHRDH"/>
</dbReference>
<dbReference type="Gene3D" id="3.40.50.720">
    <property type="entry name" value="NAD(P)-binding Rossmann-like Domain"/>
    <property type="match status" value="1"/>
</dbReference>
<keyword evidence="3" id="KW-0560">Oxidoreductase</keyword>
<dbReference type="OrthoDB" id="9775296at2"/>
<dbReference type="PANTHER" id="PTHR43391">
    <property type="entry name" value="RETINOL DEHYDROGENASE-RELATED"/>
    <property type="match status" value="1"/>
</dbReference>
<comment type="similarity">
    <text evidence="1 4">Belongs to the short-chain dehydrogenases/reductases (SDR) family.</text>
</comment>
<accession>A0A1X0DFR4</accession>
<reference evidence="5 6" key="1">
    <citation type="submission" date="2016-12" db="EMBL/GenBank/DDBJ databases">
        <title>The new phylogeny of genus Mycobacterium.</title>
        <authorList>
            <person name="Tortoli E."/>
            <person name="Trovato A."/>
            <person name="Cirillo D.M."/>
        </authorList>
    </citation>
    <scope>NUCLEOTIDE SEQUENCE [LARGE SCALE GENOMIC DNA]</scope>
    <source>
        <strain evidence="5 6">DSM 45130</strain>
    </source>
</reference>
<dbReference type="PANTHER" id="PTHR43391:SF14">
    <property type="entry name" value="DEHYDROGENASE_REDUCTASE SDR FAMILY PROTEIN 7-LIKE"/>
    <property type="match status" value="1"/>
</dbReference>
<dbReference type="PRINTS" id="PR00080">
    <property type="entry name" value="SDRFAMILY"/>
</dbReference>
<dbReference type="CDD" id="cd05233">
    <property type="entry name" value="SDR_c"/>
    <property type="match status" value="1"/>
</dbReference>
<name>A0A1X0DFR4_9MYCO</name>
<evidence type="ECO:0000313" key="6">
    <source>
        <dbReference type="Proteomes" id="UP000192801"/>
    </source>
</evidence>
<dbReference type="InterPro" id="IPR020904">
    <property type="entry name" value="Sc_DH/Rdtase_CS"/>
</dbReference>
<dbReference type="EMBL" id="MVHS01000015">
    <property type="protein sequence ID" value="ORA71231.1"/>
    <property type="molecule type" value="Genomic_DNA"/>
</dbReference>
<keyword evidence="2" id="KW-0521">NADP</keyword>
<protein>
    <submittedName>
        <fullName evidence="5">Short-chain dehydrogenase</fullName>
    </submittedName>
</protein>
<dbReference type="InterPro" id="IPR002347">
    <property type="entry name" value="SDR_fam"/>
</dbReference>
<dbReference type="PROSITE" id="PS00061">
    <property type="entry name" value="ADH_SHORT"/>
    <property type="match status" value="1"/>
</dbReference>
<dbReference type="SUPFAM" id="SSF51735">
    <property type="entry name" value="NAD(P)-binding Rossmann-fold domains"/>
    <property type="match status" value="1"/>
</dbReference>
<gene>
    <name evidence="5" type="ORF">BST26_08725</name>
</gene>
<dbReference type="RefSeq" id="WP_083030442.1">
    <property type="nucleotide sequence ID" value="NZ_AP022618.1"/>
</dbReference>
<sequence length="298" mass="30924">MAAGTDRIRGRTAVITGAARGIGLATATALLERGATVVIGDRDAPALRSALAGFGPGAVITGHPVDVTDPESMAAFFDAARADGGGRIDILVNNAGVMPVGAYLDQSEQLTRTAVDVNLLGVLTGCRLVLPEMVARRSGHIVNIASLAGAVPVPGQVVYAATKFAVIGLTCSMADEFAPYGVEVSAILPPFTATELIAGTQSVGGSKPVAPQRIAAAVVGVLDRPRTQVMVPAGMRVMAPILGLLGARTRRWVHARMGSDRMFLDFDVAARRSYQQRVETATGLVQADPVEEVENHHG</sequence>
<dbReference type="STRING" id="444597.BST26_08725"/>
<dbReference type="NCBIfam" id="NF005878">
    <property type="entry name" value="PRK07825.1"/>
    <property type="match status" value="1"/>
</dbReference>
<keyword evidence="6" id="KW-1185">Reference proteome</keyword>
<dbReference type="Pfam" id="PF00106">
    <property type="entry name" value="adh_short"/>
    <property type="match status" value="1"/>
</dbReference>
<evidence type="ECO:0000313" key="5">
    <source>
        <dbReference type="EMBL" id="ORA71231.1"/>
    </source>
</evidence>
<evidence type="ECO:0000256" key="4">
    <source>
        <dbReference type="RuleBase" id="RU000363"/>
    </source>
</evidence>
<dbReference type="Proteomes" id="UP000192801">
    <property type="component" value="Unassembled WGS sequence"/>
</dbReference>
<comment type="caution">
    <text evidence="5">The sequence shown here is derived from an EMBL/GenBank/DDBJ whole genome shotgun (WGS) entry which is preliminary data.</text>
</comment>
<evidence type="ECO:0000256" key="1">
    <source>
        <dbReference type="ARBA" id="ARBA00006484"/>
    </source>
</evidence>
<dbReference type="AlphaFoldDB" id="A0A1X0DFR4"/>
<evidence type="ECO:0000256" key="2">
    <source>
        <dbReference type="ARBA" id="ARBA00022857"/>
    </source>
</evidence>
<evidence type="ECO:0000256" key="3">
    <source>
        <dbReference type="ARBA" id="ARBA00023002"/>
    </source>
</evidence>
<dbReference type="InterPro" id="IPR036291">
    <property type="entry name" value="NAD(P)-bd_dom_sf"/>
</dbReference>
<proteinExistence type="inferred from homology"/>
<dbReference type="GO" id="GO:0016491">
    <property type="term" value="F:oxidoreductase activity"/>
    <property type="evidence" value="ECO:0007669"/>
    <property type="project" value="UniProtKB-KW"/>
</dbReference>